<dbReference type="Pfam" id="PF20434">
    <property type="entry name" value="BD-FAE"/>
    <property type="match status" value="1"/>
</dbReference>
<feature type="region of interest" description="Disordered" evidence="2">
    <location>
        <begin position="1"/>
        <end position="38"/>
    </location>
</feature>
<dbReference type="GO" id="GO:0016787">
    <property type="term" value="F:hydrolase activity"/>
    <property type="evidence" value="ECO:0007669"/>
    <property type="project" value="UniProtKB-KW"/>
</dbReference>
<dbReference type="SUPFAM" id="SSF53474">
    <property type="entry name" value="alpha/beta-Hydrolases"/>
    <property type="match status" value="1"/>
</dbReference>
<protein>
    <submittedName>
        <fullName evidence="4">Acetyl esterase/lipase</fullName>
    </submittedName>
</protein>
<evidence type="ECO:0000313" key="5">
    <source>
        <dbReference type="Proteomes" id="UP000578449"/>
    </source>
</evidence>
<evidence type="ECO:0000256" key="2">
    <source>
        <dbReference type="SAM" id="MobiDB-lite"/>
    </source>
</evidence>
<gene>
    <name evidence="4" type="ORF">HNP84_006691</name>
</gene>
<sequence length="356" mass="37575">MIEDLPAVPGTDARHQQKETPDIMTTNASQTSAPPVEPPEEAVKAVLDAAAAAETFDSPVSDDAIPLWPHAAPGSEDWTHREQAFKDPVTGGLRIRNVVVPTITPYLPEPAAATGAAVIVAPGGGFFMLSMDNEGSDVAEWLRRRGVAAFLLKYRLKDSGPAQSDFATSFVSIFAAARTGESPAGSVADVTRGVPALALDDLRRAIALLRERAGEWRIDPGRVGVIGFSAGAYLSAGAAVSAQTRERPDFVACVYGGYSHVPVPEQAPPLFTTVAADDSLCFADTMRLIEAWQAAGRPVEAHVYPSGGHGFGLSSTGHAVDTWPERFQDWLSGLGVIVAGRLDAMEQRIGSCGCRS</sequence>
<keyword evidence="5" id="KW-1185">Reference proteome</keyword>
<dbReference type="RefSeq" id="WP_345599097.1">
    <property type="nucleotide sequence ID" value="NZ_BAABIX010000021.1"/>
</dbReference>
<dbReference type="AlphaFoldDB" id="A0A840PD74"/>
<accession>A0A840PD74</accession>
<feature type="compositionally biased region" description="Polar residues" evidence="2">
    <location>
        <begin position="23"/>
        <end position="32"/>
    </location>
</feature>
<dbReference type="Gene3D" id="3.40.50.1820">
    <property type="entry name" value="alpha/beta hydrolase"/>
    <property type="match status" value="1"/>
</dbReference>
<feature type="domain" description="BD-FAE-like" evidence="3">
    <location>
        <begin position="198"/>
        <end position="245"/>
    </location>
</feature>
<feature type="compositionally biased region" description="Basic and acidic residues" evidence="2">
    <location>
        <begin position="12"/>
        <end position="21"/>
    </location>
</feature>
<dbReference type="EMBL" id="JACHGN010000016">
    <property type="protein sequence ID" value="MBB5136939.1"/>
    <property type="molecule type" value="Genomic_DNA"/>
</dbReference>
<dbReference type="PANTHER" id="PTHR48081:SF6">
    <property type="entry name" value="PEPTIDASE S9 PROLYL OLIGOPEPTIDASE CATALYTIC DOMAIN-CONTAINING PROTEIN"/>
    <property type="match status" value="1"/>
</dbReference>
<evidence type="ECO:0000313" key="4">
    <source>
        <dbReference type="EMBL" id="MBB5136939.1"/>
    </source>
</evidence>
<comment type="caution">
    <text evidence="4">The sequence shown here is derived from an EMBL/GenBank/DDBJ whole genome shotgun (WGS) entry which is preliminary data.</text>
</comment>
<dbReference type="Proteomes" id="UP000578449">
    <property type="component" value="Unassembled WGS sequence"/>
</dbReference>
<reference evidence="4 5" key="1">
    <citation type="submission" date="2020-08" db="EMBL/GenBank/DDBJ databases">
        <title>Genomic Encyclopedia of Type Strains, Phase IV (KMG-IV): sequencing the most valuable type-strain genomes for metagenomic binning, comparative biology and taxonomic classification.</title>
        <authorList>
            <person name="Goeker M."/>
        </authorList>
    </citation>
    <scope>NUCLEOTIDE SEQUENCE [LARGE SCALE GENOMIC DNA]</scope>
    <source>
        <strain evidence="4 5">DSM 45615</strain>
    </source>
</reference>
<organism evidence="4 5">
    <name type="scientific">Thermocatellispora tengchongensis</name>
    <dbReference type="NCBI Taxonomy" id="1073253"/>
    <lineage>
        <taxon>Bacteria</taxon>
        <taxon>Bacillati</taxon>
        <taxon>Actinomycetota</taxon>
        <taxon>Actinomycetes</taxon>
        <taxon>Streptosporangiales</taxon>
        <taxon>Streptosporangiaceae</taxon>
        <taxon>Thermocatellispora</taxon>
    </lineage>
</organism>
<evidence type="ECO:0000259" key="3">
    <source>
        <dbReference type="Pfam" id="PF20434"/>
    </source>
</evidence>
<dbReference type="InterPro" id="IPR029058">
    <property type="entry name" value="AB_hydrolase_fold"/>
</dbReference>
<proteinExistence type="predicted"/>
<dbReference type="InterPro" id="IPR049492">
    <property type="entry name" value="BD-FAE-like_dom"/>
</dbReference>
<keyword evidence="1" id="KW-0378">Hydrolase</keyword>
<evidence type="ECO:0000256" key="1">
    <source>
        <dbReference type="ARBA" id="ARBA00022801"/>
    </source>
</evidence>
<dbReference type="PANTHER" id="PTHR48081">
    <property type="entry name" value="AB HYDROLASE SUPERFAMILY PROTEIN C4A8.06C"/>
    <property type="match status" value="1"/>
</dbReference>
<dbReference type="InterPro" id="IPR050300">
    <property type="entry name" value="GDXG_lipolytic_enzyme"/>
</dbReference>
<name>A0A840PD74_9ACTN</name>